<gene>
    <name evidence="2" type="ORF">E2C01_056316</name>
</gene>
<dbReference type="Proteomes" id="UP000324222">
    <property type="component" value="Unassembled WGS sequence"/>
</dbReference>
<evidence type="ECO:0000313" key="3">
    <source>
        <dbReference type="Proteomes" id="UP000324222"/>
    </source>
</evidence>
<dbReference type="EMBL" id="VSRR010019442">
    <property type="protein sequence ID" value="MPC62233.1"/>
    <property type="molecule type" value="Genomic_DNA"/>
</dbReference>
<name>A0A5B7GX20_PORTR</name>
<feature type="transmembrane region" description="Helical" evidence="1">
    <location>
        <begin position="42"/>
        <end position="63"/>
    </location>
</feature>
<evidence type="ECO:0000256" key="1">
    <source>
        <dbReference type="SAM" id="Phobius"/>
    </source>
</evidence>
<organism evidence="2 3">
    <name type="scientific">Portunus trituberculatus</name>
    <name type="common">Swimming crab</name>
    <name type="synonym">Neptunus trituberculatus</name>
    <dbReference type="NCBI Taxonomy" id="210409"/>
    <lineage>
        <taxon>Eukaryota</taxon>
        <taxon>Metazoa</taxon>
        <taxon>Ecdysozoa</taxon>
        <taxon>Arthropoda</taxon>
        <taxon>Crustacea</taxon>
        <taxon>Multicrustacea</taxon>
        <taxon>Malacostraca</taxon>
        <taxon>Eumalacostraca</taxon>
        <taxon>Eucarida</taxon>
        <taxon>Decapoda</taxon>
        <taxon>Pleocyemata</taxon>
        <taxon>Brachyura</taxon>
        <taxon>Eubrachyura</taxon>
        <taxon>Portunoidea</taxon>
        <taxon>Portunidae</taxon>
        <taxon>Portuninae</taxon>
        <taxon>Portunus</taxon>
    </lineage>
</organism>
<keyword evidence="3" id="KW-1185">Reference proteome</keyword>
<sequence length="148" mass="15875">MEQHYINVAVLPRSLEILLFVLHGVRCGSGALLFFFGIGSLVYYNAFIALYMLGLGLAAALSGTSGLLATKFKSLVTHGGCLATSALTLYLGIINYSITISEGSFLVAKEKQVVLLMCNVILIVLDMMISAMSVGFQALVLYISTKKN</sequence>
<feature type="transmembrane region" description="Helical" evidence="1">
    <location>
        <begin position="17"/>
        <end position="36"/>
    </location>
</feature>
<comment type="caution">
    <text evidence="2">The sequence shown here is derived from an EMBL/GenBank/DDBJ whole genome shotgun (WGS) entry which is preliminary data.</text>
</comment>
<evidence type="ECO:0000313" key="2">
    <source>
        <dbReference type="EMBL" id="MPC62233.1"/>
    </source>
</evidence>
<proteinExistence type="predicted"/>
<protein>
    <submittedName>
        <fullName evidence="2">Uncharacterized protein</fullName>
    </submittedName>
</protein>
<keyword evidence="1" id="KW-0472">Membrane</keyword>
<keyword evidence="1" id="KW-1133">Transmembrane helix</keyword>
<accession>A0A5B7GX20</accession>
<feature type="transmembrane region" description="Helical" evidence="1">
    <location>
        <begin position="113"/>
        <end position="143"/>
    </location>
</feature>
<dbReference type="AlphaFoldDB" id="A0A5B7GX20"/>
<keyword evidence="1" id="KW-0812">Transmembrane</keyword>
<reference evidence="2 3" key="1">
    <citation type="submission" date="2019-05" db="EMBL/GenBank/DDBJ databases">
        <title>Another draft genome of Portunus trituberculatus and its Hox gene families provides insights of decapod evolution.</title>
        <authorList>
            <person name="Jeong J.-H."/>
            <person name="Song I."/>
            <person name="Kim S."/>
            <person name="Choi T."/>
            <person name="Kim D."/>
            <person name="Ryu S."/>
            <person name="Kim W."/>
        </authorList>
    </citation>
    <scope>NUCLEOTIDE SEQUENCE [LARGE SCALE GENOMIC DNA]</scope>
    <source>
        <tissue evidence="2">Muscle</tissue>
    </source>
</reference>